<sequence>MVQVWEPHDASLWRPSNNTAFDYLPAVEFVRGDAVEDAKAAGPPTPVVSCDPARQLVMPRCRGPAGGRFSSQWPECPTACRETFAASIAMEGKSMQSPHAIYPSLQNAS</sequence>
<protein>
    <submittedName>
        <fullName evidence="1">Uncharacterized protein</fullName>
    </submittedName>
</protein>
<reference evidence="1" key="1">
    <citation type="submission" date="2021-01" db="EMBL/GenBank/DDBJ databases">
        <authorList>
            <person name="Corre E."/>
            <person name="Pelletier E."/>
            <person name="Niang G."/>
            <person name="Scheremetjew M."/>
            <person name="Finn R."/>
            <person name="Kale V."/>
            <person name="Holt S."/>
            <person name="Cochrane G."/>
            <person name="Meng A."/>
            <person name="Brown T."/>
            <person name="Cohen L."/>
        </authorList>
    </citation>
    <scope>NUCLEOTIDE SEQUENCE</scope>
    <source>
        <strain evidence="1">UTEX LB 985</strain>
    </source>
</reference>
<dbReference type="AlphaFoldDB" id="A0A7S2N7B2"/>
<name>A0A7S2N7B2_9EUKA</name>
<evidence type="ECO:0000313" key="1">
    <source>
        <dbReference type="EMBL" id="CAD9523894.1"/>
    </source>
</evidence>
<organism evidence="1">
    <name type="scientific">Haptolina brevifila</name>
    <dbReference type="NCBI Taxonomy" id="156173"/>
    <lineage>
        <taxon>Eukaryota</taxon>
        <taxon>Haptista</taxon>
        <taxon>Haptophyta</taxon>
        <taxon>Prymnesiophyceae</taxon>
        <taxon>Prymnesiales</taxon>
        <taxon>Prymnesiaceae</taxon>
        <taxon>Haptolina</taxon>
    </lineage>
</organism>
<gene>
    <name evidence="1" type="ORF">CBRE1094_LOCUS35427</name>
</gene>
<proteinExistence type="predicted"/>
<accession>A0A7S2N7B2</accession>
<dbReference type="EMBL" id="HBGU01065050">
    <property type="protein sequence ID" value="CAD9523894.1"/>
    <property type="molecule type" value="Transcribed_RNA"/>
</dbReference>